<dbReference type="PANTHER" id="PTHR41813">
    <property type="entry name" value="REGULATOR PAB1642, PUTATIVE (AFU_ORTHOLOGUE AFUA_3G11955)-RELATED"/>
    <property type="match status" value="1"/>
</dbReference>
<dbReference type="Gene3D" id="1.20.910.10">
    <property type="entry name" value="Heme oxygenase-like"/>
    <property type="match status" value="1"/>
</dbReference>
<dbReference type="Pfam" id="PF03070">
    <property type="entry name" value="TENA_THI-4"/>
    <property type="match status" value="1"/>
</dbReference>
<evidence type="ECO:0000313" key="2">
    <source>
        <dbReference type="EMBL" id="KAJ4366958.1"/>
    </source>
</evidence>
<comment type="caution">
    <text evidence="2">The sequence shown here is derived from an EMBL/GenBank/DDBJ whole genome shotgun (WGS) entry which is preliminary data.</text>
</comment>
<feature type="domain" description="Thiaminase-2/PQQC" evidence="1">
    <location>
        <begin position="49"/>
        <end position="284"/>
    </location>
</feature>
<name>A0A9W8Y4E3_9PLEO</name>
<accession>A0A9W8Y4E3</accession>
<evidence type="ECO:0000313" key="3">
    <source>
        <dbReference type="Proteomes" id="UP001140560"/>
    </source>
</evidence>
<dbReference type="EMBL" id="JAPEUY010000013">
    <property type="protein sequence ID" value="KAJ4366958.1"/>
    <property type="molecule type" value="Genomic_DNA"/>
</dbReference>
<dbReference type="GO" id="GO:0006772">
    <property type="term" value="P:thiamine metabolic process"/>
    <property type="evidence" value="ECO:0007669"/>
    <property type="project" value="UniProtKB-ARBA"/>
</dbReference>
<dbReference type="PANTHER" id="PTHR41813:SF2">
    <property type="entry name" value="REGULATOR PAB1642, PUTATIVE (AFU_ORTHOLOGUE AFUA_3G11955)-RELATED"/>
    <property type="match status" value="1"/>
</dbReference>
<protein>
    <recommendedName>
        <fullName evidence="1">Thiaminase-2/PQQC domain-containing protein</fullName>
    </recommendedName>
</protein>
<dbReference type="SUPFAM" id="SSF48613">
    <property type="entry name" value="Heme oxygenase-like"/>
    <property type="match status" value="1"/>
</dbReference>
<dbReference type="InterPro" id="IPR004305">
    <property type="entry name" value="Thiaminase-2/PQQC"/>
</dbReference>
<gene>
    <name evidence="2" type="ORF">N0V83_007488</name>
</gene>
<proteinExistence type="predicted"/>
<dbReference type="InterPro" id="IPR016084">
    <property type="entry name" value="Haem_Oase-like_multi-hlx"/>
</dbReference>
<dbReference type="OrthoDB" id="37730at2759"/>
<reference evidence="2" key="1">
    <citation type="submission" date="2022-10" db="EMBL/GenBank/DDBJ databases">
        <title>Tapping the CABI collections for fungal endophytes: first genome assemblies for Collariella, Neodidymelliopsis, Ascochyta clinopodiicola, Didymella pomorum, Didymosphaeria variabile, Neocosmospora piperis and Neocucurbitaria cava.</title>
        <authorList>
            <person name="Hill R."/>
        </authorList>
    </citation>
    <scope>NUCLEOTIDE SEQUENCE</scope>
    <source>
        <strain evidence="2">IMI 356814</strain>
    </source>
</reference>
<evidence type="ECO:0000259" key="1">
    <source>
        <dbReference type="Pfam" id="PF03070"/>
    </source>
</evidence>
<sequence>MSNTIPTLYIMPTHHPGTFVHHNNIDLTDVPWALTTHLLSVNHDQLLRATRHAFLSRAANGTLPKSLVASWLANDRMYLEGYTNLNSNLLNLIRSKKTLPVDESAASADSDIETRLIAWLEAGVENGKREIKLFHEVADIYKIELHPSPLPQHLQLEGLRRYEALFASVAAQTPHDFIPWLEGVTLLWATEKVYYEAWSWARRQDAQSSPRTFDKDEDGGAMRREFIPNWSNRDFLLFVEQLERILNEGVSQAVSRDEARWLEVKTRTEAIWKAVLDAEEVFWPDVSATEGYLKEAVVGGGAQGDLDGSTLNGVNEN</sequence>
<keyword evidence="3" id="KW-1185">Reference proteome</keyword>
<organism evidence="2 3">
    <name type="scientific">Neocucurbitaria cava</name>
    <dbReference type="NCBI Taxonomy" id="798079"/>
    <lineage>
        <taxon>Eukaryota</taxon>
        <taxon>Fungi</taxon>
        <taxon>Dikarya</taxon>
        <taxon>Ascomycota</taxon>
        <taxon>Pezizomycotina</taxon>
        <taxon>Dothideomycetes</taxon>
        <taxon>Pleosporomycetidae</taxon>
        <taxon>Pleosporales</taxon>
        <taxon>Pleosporineae</taxon>
        <taxon>Cucurbitariaceae</taxon>
        <taxon>Neocucurbitaria</taxon>
    </lineage>
</organism>
<dbReference type="InterPro" id="IPR053261">
    <property type="entry name" value="Polyketide-peptide_reg"/>
</dbReference>
<dbReference type="CDD" id="cd19357">
    <property type="entry name" value="TenA_E_At3g16990-like"/>
    <property type="match status" value="1"/>
</dbReference>
<dbReference type="AlphaFoldDB" id="A0A9W8Y4E3"/>
<dbReference type="Proteomes" id="UP001140560">
    <property type="component" value="Unassembled WGS sequence"/>
</dbReference>